<name>A0A2P4YJF8_9STRA</name>
<dbReference type="AlphaFoldDB" id="A0A2P4YJF8"/>
<keyword evidence="3" id="KW-1185">Reference proteome</keyword>
<reference evidence="2 3" key="1">
    <citation type="journal article" date="2017" name="Genome Biol. Evol.">
        <title>Phytophthora megakarya and P. palmivora, closely related causal agents of cacao black pod rot, underwent increases in genome sizes and gene numbers by different mechanisms.</title>
        <authorList>
            <person name="Ali S.S."/>
            <person name="Shao J."/>
            <person name="Lary D.J."/>
            <person name="Kronmiller B."/>
            <person name="Shen D."/>
            <person name="Strem M.D."/>
            <person name="Amoako-Attah I."/>
            <person name="Akrofi A.Y."/>
            <person name="Begoude B.A."/>
            <person name="Ten Hoopen G.M."/>
            <person name="Coulibaly K."/>
            <person name="Kebe B.I."/>
            <person name="Melnick R.L."/>
            <person name="Guiltinan M.J."/>
            <person name="Tyler B.M."/>
            <person name="Meinhardt L.W."/>
            <person name="Bailey B.A."/>
        </authorList>
    </citation>
    <scope>NUCLEOTIDE SEQUENCE [LARGE SCALE GENOMIC DNA]</scope>
    <source>
        <strain evidence="3">sbr112.9</strain>
    </source>
</reference>
<accession>A0A2P4YJF8</accession>
<dbReference type="OrthoDB" id="10617709at2759"/>
<organism evidence="2 3">
    <name type="scientific">Phytophthora palmivora</name>
    <dbReference type="NCBI Taxonomy" id="4796"/>
    <lineage>
        <taxon>Eukaryota</taxon>
        <taxon>Sar</taxon>
        <taxon>Stramenopiles</taxon>
        <taxon>Oomycota</taxon>
        <taxon>Peronosporomycetes</taxon>
        <taxon>Peronosporales</taxon>
        <taxon>Peronosporaceae</taxon>
        <taxon>Phytophthora</taxon>
    </lineage>
</organism>
<dbReference type="EMBL" id="NCKW01002241">
    <property type="protein sequence ID" value="POM77942.1"/>
    <property type="molecule type" value="Genomic_DNA"/>
</dbReference>
<protein>
    <submittedName>
        <fullName evidence="2">Prop expression regulator</fullName>
    </submittedName>
</protein>
<feature type="region of interest" description="Disordered" evidence="1">
    <location>
        <begin position="1"/>
        <end position="49"/>
    </location>
</feature>
<evidence type="ECO:0000313" key="3">
    <source>
        <dbReference type="Proteomes" id="UP000237271"/>
    </source>
</evidence>
<sequence>MAVTAAPIPPTKREQGRPRGSKNKPKPTTDANQPKRRRSAATPQRSLDDAMIQRSDIHVTTTLAASVGVTAAAASIDPELELQPDEARGQVPFSYLHVMLFYHVDLIEFSTTLSE</sequence>
<evidence type="ECO:0000313" key="2">
    <source>
        <dbReference type="EMBL" id="POM77942.1"/>
    </source>
</evidence>
<gene>
    <name evidence="2" type="ORF">PHPALM_4599</name>
</gene>
<comment type="caution">
    <text evidence="2">The sequence shown here is derived from an EMBL/GenBank/DDBJ whole genome shotgun (WGS) entry which is preliminary data.</text>
</comment>
<evidence type="ECO:0000256" key="1">
    <source>
        <dbReference type="SAM" id="MobiDB-lite"/>
    </source>
</evidence>
<dbReference type="Proteomes" id="UP000237271">
    <property type="component" value="Unassembled WGS sequence"/>
</dbReference>
<proteinExistence type="predicted"/>